<evidence type="ECO:0000313" key="2">
    <source>
        <dbReference type="EMBL" id="EPQ53225.1"/>
    </source>
</evidence>
<dbReference type="STRING" id="670483.S7RG65"/>
<feature type="region of interest" description="Disordered" evidence="1">
    <location>
        <begin position="1"/>
        <end position="104"/>
    </location>
</feature>
<dbReference type="OrthoDB" id="2685034at2759"/>
<protein>
    <recommendedName>
        <fullName evidence="4">No apical meristem-associated C-terminal domain-containing protein</fullName>
    </recommendedName>
</protein>
<feature type="region of interest" description="Disordered" evidence="1">
    <location>
        <begin position="349"/>
        <end position="371"/>
    </location>
</feature>
<evidence type="ECO:0000256" key="1">
    <source>
        <dbReference type="SAM" id="MobiDB-lite"/>
    </source>
</evidence>
<keyword evidence="3" id="KW-1185">Reference proteome</keyword>
<feature type="compositionally biased region" description="Polar residues" evidence="1">
    <location>
        <begin position="87"/>
        <end position="96"/>
    </location>
</feature>
<dbReference type="OMA" id="ALYWETY"/>
<dbReference type="eggNOG" id="ENOG502SUJY">
    <property type="taxonomic scope" value="Eukaryota"/>
</dbReference>
<gene>
    <name evidence="2" type="ORF">GLOTRDRAFT_122447</name>
</gene>
<proteinExistence type="predicted"/>
<feature type="compositionally biased region" description="Basic and acidic residues" evidence="1">
    <location>
        <begin position="22"/>
        <end position="32"/>
    </location>
</feature>
<evidence type="ECO:0000313" key="3">
    <source>
        <dbReference type="Proteomes" id="UP000030669"/>
    </source>
</evidence>
<dbReference type="RefSeq" id="XP_007868502.1">
    <property type="nucleotide sequence ID" value="XM_007870311.1"/>
</dbReference>
<organism evidence="2 3">
    <name type="scientific">Gloeophyllum trabeum (strain ATCC 11539 / FP-39264 / Madison 617)</name>
    <name type="common">Brown rot fungus</name>
    <dbReference type="NCBI Taxonomy" id="670483"/>
    <lineage>
        <taxon>Eukaryota</taxon>
        <taxon>Fungi</taxon>
        <taxon>Dikarya</taxon>
        <taxon>Basidiomycota</taxon>
        <taxon>Agaricomycotina</taxon>
        <taxon>Agaricomycetes</taxon>
        <taxon>Gloeophyllales</taxon>
        <taxon>Gloeophyllaceae</taxon>
        <taxon>Gloeophyllum</taxon>
    </lineage>
</organism>
<dbReference type="KEGG" id="gtr:GLOTRDRAFT_122447"/>
<dbReference type="Proteomes" id="UP000030669">
    <property type="component" value="Unassembled WGS sequence"/>
</dbReference>
<name>S7RG65_GLOTA</name>
<dbReference type="GeneID" id="19300836"/>
<feature type="region of interest" description="Disordered" evidence="1">
    <location>
        <begin position="225"/>
        <end position="320"/>
    </location>
</feature>
<dbReference type="HOGENOM" id="CLU_687069_0_0_1"/>
<sequence length="401" mass="45774">MQQVLSQQPEQWQAMPQVPTSQREHLQPREEVLNITPPAPSQHGVKRTCEAAREEEKAGKKLRKENRMQSTAPSKPSRRDEKITPEKQGSNSTGRNYSDEETTRLLHAVLSPDGCFDLVQRNPARAFKKISEETFKFKRSDESIRGRYGRLRAIYKEIVEYESFTGGDGDPDVDPDDTDAVAERIEKAKRDGKDCKKLDAKTVKQWNQNGWYELFNQRLGENPGISREVEHHSGAISDARISSESEDESEVFSGWEASDKEETSSPRQHRPSPSPAPSQPKARTPAKAQSRKQKGKQKQCQGGVPEPRHERRKSGAASLTSEFFQANTEWLKATNEDSRARLEILRKKEEREEAVQRREESQREQDKAKDKVELARQLVADGNMPEEVREKARKCLLAFLE</sequence>
<feature type="compositionally biased region" description="Polar residues" evidence="1">
    <location>
        <begin position="1"/>
        <end position="11"/>
    </location>
</feature>
<evidence type="ECO:0008006" key="4">
    <source>
        <dbReference type="Google" id="ProtNLM"/>
    </source>
</evidence>
<feature type="compositionally biased region" description="Basic and acidic residues" evidence="1">
    <location>
        <begin position="47"/>
        <end position="59"/>
    </location>
</feature>
<dbReference type="EMBL" id="KB469306">
    <property type="protein sequence ID" value="EPQ53225.1"/>
    <property type="molecule type" value="Genomic_DNA"/>
</dbReference>
<reference evidence="2 3" key="1">
    <citation type="journal article" date="2012" name="Science">
        <title>The Paleozoic origin of enzymatic lignin decomposition reconstructed from 31 fungal genomes.</title>
        <authorList>
            <person name="Floudas D."/>
            <person name="Binder M."/>
            <person name="Riley R."/>
            <person name="Barry K."/>
            <person name="Blanchette R.A."/>
            <person name="Henrissat B."/>
            <person name="Martinez A.T."/>
            <person name="Otillar R."/>
            <person name="Spatafora J.W."/>
            <person name="Yadav J.S."/>
            <person name="Aerts A."/>
            <person name="Benoit I."/>
            <person name="Boyd A."/>
            <person name="Carlson A."/>
            <person name="Copeland A."/>
            <person name="Coutinho P.M."/>
            <person name="de Vries R.P."/>
            <person name="Ferreira P."/>
            <person name="Findley K."/>
            <person name="Foster B."/>
            <person name="Gaskell J."/>
            <person name="Glotzer D."/>
            <person name="Gorecki P."/>
            <person name="Heitman J."/>
            <person name="Hesse C."/>
            <person name="Hori C."/>
            <person name="Igarashi K."/>
            <person name="Jurgens J.A."/>
            <person name="Kallen N."/>
            <person name="Kersten P."/>
            <person name="Kohler A."/>
            <person name="Kuees U."/>
            <person name="Kumar T.K.A."/>
            <person name="Kuo A."/>
            <person name="LaButti K."/>
            <person name="Larrondo L.F."/>
            <person name="Lindquist E."/>
            <person name="Ling A."/>
            <person name="Lombard V."/>
            <person name="Lucas S."/>
            <person name="Lundell T."/>
            <person name="Martin R."/>
            <person name="McLaughlin D.J."/>
            <person name="Morgenstern I."/>
            <person name="Morin E."/>
            <person name="Murat C."/>
            <person name="Nagy L.G."/>
            <person name="Nolan M."/>
            <person name="Ohm R.A."/>
            <person name="Patyshakuliyeva A."/>
            <person name="Rokas A."/>
            <person name="Ruiz-Duenas F.J."/>
            <person name="Sabat G."/>
            <person name="Salamov A."/>
            <person name="Samejima M."/>
            <person name="Schmutz J."/>
            <person name="Slot J.C."/>
            <person name="St John F."/>
            <person name="Stenlid J."/>
            <person name="Sun H."/>
            <person name="Sun S."/>
            <person name="Syed K."/>
            <person name="Tsang A."/>
            <person name="Wiebenga A."/>
            <person name="Young D."/>
            <person name="Pisabarro A."/>
            <person name="Eastwood D.C."/>
            <person name="Martin F."/>
            <person name="Cullen D."/>
            <person name="Grigoriev I.V."/>
            <person name="Hibbett D.S."/>
        </authorList>
    </citation>
    <scope>NUCLEOTIDE SEQUENCE [LARGE SCALE GENOMIC DNA]</scope>
    <source>
        <strain evidence="2 3">ATCC 11539</strain>
    </source>
</reference>
<dbReference type="AlphaFoldDB" id="S7RG65"/>
<accession>S7RG65</accession>